<protein>
    <submittedName>
        <fullName evidence="2">Uncharacterized protein</fullName>
    </submittedName>
</protein>
<name>A0AC35G0D2_9BILA</name>
<organism evidence="1 2">
    <name type="scientific">Panagrolaimus sp. PS1159</name>
    <dbReference type="NCBI Taxonomy" id="55785"/>
    <lineage>
        <taxon>Eukaryota</taxon>
        <taxon>Metazoa</taxon>
        <taxon>Ecdysozoa</taxon>
        <taxon>Nematoda</taxon>
        <taxon>Chromadorea</taxon>
        <taxon>Rhabditida</taxon>
        <taxon>Tylenchina</taxon>
        <taxon>Panagrolaimomorpha</taxon>
        <taxon>Panagrolaimoidea</taxon>
        <taxon>Panagrolaimidae</taxon>
        <taxon>Panagrolaimus</taxon>
    </lineage>
</organism>
<evidence type="ECO:0000313" key="2">
    <source>
        <dbReference type="WBParaSite" id="PS1159_v2.g22017.t1"/>
    </source>
</evidence>
<evidence type="ECO:0000313" key="1">
    <source>
        <dbReference type="Proteomes" id="UP000887580"/>
    </source>
</evidence>
<dbReference type="Proteomes" id="UP000887580">
    <property type="component" value="Unplaced"/>
</dbReference>
<reference evidence="2" key="1">
    <citation type="submission" date="2022-11" db="UniProtKB">
        <authorList>
            <consortium name="WormBaseParasite"/>
        </authorList>
    </citation>
    <scope>IDENTIFICATION</scope>
</reference>
<sequence>MYQQHSSSFIKPHAYVSPQPPKPEDEKDGHSSTSVKRERTSVNYFNQPPICHTPPKLHPHPPNWDKITWAPKVCRKAVRRMDFGEIPTAAH</sequence>
<dbReference type="WBParaSite" id="PS1159_v2.g22017.t1">
    <property type="protein sequence ID" value="PS1159_v2.g22017.t1"/>
    <property type="gene ID" value="PS1159_v2.g22017"/>
</dbReference>
<proteinExistence type="predicted"/>
<accession>A0AC35G0D2</accession>